<dbReference type="AlphaFoldDB" id="A0AAE1PEA1"/>
<organism evidence="1 2">
    <name type="scientific">Petrolisthes manimaculis</name>
    <dbReference type="NCBI Taxonomy" id="1843537"/>
    <lineage>
        <taxon>Eukaryota</taxon>
        <taxon>Metazoa</taxon>
        <taxon>Ecdysozoa</taxon>
        <taxon>Arthropoda</taxon>
        <taxon>Crustacea</taxon>
        <taxon>Multicrustacea</taxon>
        <taxon>Malacostraca</taxon>
        <taxon>Eumalacostraca</taxon>
        <taxon>Eucarida</taxon>
        <taxon>Decapoda</taxon>
        <taxon>Pleocyemata</taxon>
        <taxon>Anomura</taxon>
        <taxon>Galatheoidea</taxon>
        <taxon>Porcellanidae</taxon>
        <taxon>Petrolisthes</taxon>
    </lineage>
</organism>
<proteinExistence type="predicted"/>
<gene>
    <name evidence="1" type="ORF">Pmani_021685</name>
</gene>
<keyword evidence="2" id="KW-1185">Reference proteome</keyword>
<dbReference type="EMBL" id="JAWZYT010002122">
    <property type="protein sequence ID" value="KAK4306488.1"/>
    <property type="molecule type" value="Genomic_DNA"/>
</dbReference>
<reference evidence="1" key="1">
    <citation type="submission" date="2023-11" db="EMBL/GenBank/DDBJ databases">
        <title>Genome assemblies of two species of porcelain crab, Petrolisthes cinctipes and Petrolisthes manimaculis (Anomura: Porcellanidae).</title>
        <authorList>
            <person name="Angst P."/>
        </authorList>
    </citation>
    <scope>NUCLEOTIDE SEQUENCE</scope>
    <source>
        <strain evidence="1">PB745_02</strain>
        <tissue evidence="1">Gill</tissue>
    </source>
</reference>
<sequence>MWMETSNWNEVLTIPHFYLEFYLTLPYFSMSALPVPSSFPLTPPALSLPLLHPSHSCLPPCFSPTHASLPPTPASRAVMSVPEVVVKEGR</sequence>
<accession>A0AAE1PEA1</accession>
<evidence type="ECO:0000313" key="1">
    <source>
        <dbReference type="EMBL" id="KAK4306488.1"/>
    </source>
</evidence>
<protein>
    <submittedName>
        <fullName evidence="1">Uncharacterized protein</fullName>
    </submittedName>
</protein>
<dbReference type="Proteomes" id="UP001292094">
    <property type="component" value="Unassembled WGS sequence"/>
</dbReference>
<evidence type="ECO:0000313" key="2">
    <source>
        <dbReference type="Proteomes" id="UP001292094"/>
    </source>
</evidence>
<name>A0AAE1PEA1_9EUCA</name>
<comment type="caution">
    <text evidence="1">The sequence shown here is derived from an EMBL/GenBank/DDBJ whole genome shotgun (WGS) entry which is preliminary data.</text>
</comment>